<evidence type="ECO:0000313" key="5">
    <source>
        <dbReference type="Proteomes" id="UP001589854"/>
    </source>
</evidence>
<dbReference type="Proteomes" id="UP001589854">
    <property type="component" value="Unassembled WGS sequence"/>
</dbReference>
<gene>
    <name evidence="4" type="ORF">ACFFIX_26445</name>
</gene>
<dbReference type="Gene3D" id="2.60.40.420">
    <property type="entry name" value="Cupredoxins - blue copper proteins"/>
    <property type="match status" value="1"/>
</dbReference>
<sequence length="33" mass="3706">MTFKPLEQGVFEYYCTIPGHKESGMIGTIDILS</sequence>
<evidence type="ECO:0000259" key="3">
    <source>
        <dbReference type="Pfam" id="PF00127"/>
    </source>
</evidence>
<organism evidence="4 5">
    <name type="scientific">Metabacillus herbersteinensis</name>
    <dbReference type="NCBI Taxonomy" id="283816"/>
    <lineage>
        <taxon>Bacteria</taxon>
        <taxon>Bacillati</taxon>
        <taxon>Bacillota</taxon>
        <taxon>Bacilli</taxon>
        <taxon>Bacillales</taxon>
        <taxon>Bacillaceae</taxon>
        <taxon>Metabacillus</taxon>
    </lineage>
</organism>
<dbReference type="EMBL" id="JBHLVO010000049">
    <property type="protein sequence ID" value="MFC0274852.1"/>
    <property type="molecule type" value="Genomic_DNA"/>
</dbReference>
<dbReference type="InterPro" id="IPR033138">
    <property type="entry name" value="Cu_oxidase_CS"/>
</dbReference>
<protein>
    <submittedName>
        <fullName evidence="4">Plastocyanin/azurin family copper-binding protein</fullName>
    </submittedName>
</protein>
<comment type="caution">
    <text evidence="4">The sequence shown here is derived from an EMBL/GenBank/DDBJ whole genome shotgun (WGS) entry which is preliminary data.</text>
</comment>
<dbReference type="InterPro" id="IPR000923">
    <property type="entry name" value="BlueCu_1"/>
</dbReference>
<dbReference type="Pfam" id="PF00127">
    <property type="entry name" value="Copper-bind"/>
    <property type="match status" value="1"/>
</dbReference>
<name>A0ABV6GMD5_9BACI</name>
<reference evidence="4 5" key="1">
    <citation type="submission" date="2024-09" db="EMBL/GenBank/DDBJ databases">
        <authorList>
            <person name="Sun Q."/>
            <person name="Mori K."/>
        </authorList>
    </citation>
    <scope>NUCLEOTIDE SEQUENCE [LARGE SCALE GENOMIC DNA]</scope>
    <source>
        <strain evidence="4 5">CCM 7228</strain>
    </source>
</reference>
<evidence type="ECO:0000313" key="4">
    <source>
        <dbReference type="EMBL" id="MFC0274852.1"/>
    </source>
</evidence>
<keyword evidence="2" id="KW-0186">Copper</keyword>
<keyword evidence="1" id="KW-0479">Metal-binding</keyword>
<accession>A0ABV6GMD5</accession>
<evidence type="ECO:0000256" key="2">
    <source>
        <dbReference type="ARBA" id="ARBA00023008"/>
    </source>
</evidence>
<proteinExistence type="predicted"/>
<keyword evidence="5" id="KW-1185">Reference proteome</keyword>
<dbReference type="InterPro" id="IPR008972">
    <property type="entry name" value="Cupredoxin"/>
</dbReference>
<feature type="domain" description="Blue (type 1) copper" evidence="3">
    <location>
        <begin position="2"/>
        <end position="30"/>
    </location>
</feature>
<dbReference type="PROSITE" id="PS00079">
    <property type="entry name" value="MULTICOPPER_OXIDASE1"/>
    <property type="match status" value="1"/>
</dbReference>
<dbReference type="SUPFAM" id="SSF49503">
    <property type="entry name" value="Cupredoxins"/>
    <property type="match status" value="1"/>
</dbReference>
<dbReference type="RefSeq" id="WP_378939518.1">
    <property type="nucleotide sequence ID" value="NZ_JBHLVO010000049.1"/>
</dbReference>
<evidence type="ECO:0000256" key="1">
    <source>
        <dbReference type="ARBA" id="ARBA00022723"/>
    </source>
</evidence>